<keyword evidence="9" id="KW-0472">Membrane</keyword>
<dbReference type="Gene3D" id="2.170.130.10">
    <property type="entry name" value="TonB-dependent receptor, plug domain"/>
    <property type="match status" value="1"/>
</dbReference>
<feature type="chain" id="PRO_5046692318" evidence="11">
    <location>
        <begin position="22"/>
        <end position="884"/>
    </location>
</feature>
<evidence type="ECO:0000313" key="14">
    <source>
        <dbReference type="Proteomes" id="UP001319045"/>
    </source>
</evidence>
<evidence type="ECO:0000256" key="6">
    <source>
        <dbReference type="ARBA" id="ARBA00022729"/>
    </source>
</evidence>
<evidence type="ECO:0000256" key="8">
    <source>
        <dbReference type="ARBA" id="ARBA00023065"/>
    </source>
</evidence>
<dbReference type="PANTHER" id="PTHR32552">
    <property type="entry name" value="FERRICHROME IRON RECEPTOR-RELATED"/>
    <property type="match status" value="1"/>
</dbReference>
<dbReference type="InterPro" id="IPR008969">
    <property type="entry name" value="CarboxyPept-like_regulatory"/>
</dbReference>
<dbReference type="Proteomes" id="UP001319045">
    <property type="component" value="Chromosome"/>
</dbReference>
<keyword evidence="7" id="KW-0408">Iron</keyword>
<organism evidence="13 14">
    <name type="scientific">Prevotella herbatica</name>
    <dbReference type="NCBI Taxonomy" id="2801997"/>
    <lineage>
        <taxon>Bacteria</taxon>
        <taxon>Pseudomonadati</taxon>
        <taxon>Bacteroidota</taxon>
        <taxon>Bacteroidia</taxon>
        <taxon>Bacteroidales</taxon>
        <taxon>Prevotellaceae</taxon>
        <taxon>Prevotella</taxon>
    </lineage>
</organism>
<dbReference type="PANTHER" id="PTHR32552:SF68">
    <property type="entry name" value="FERRICHROME OUTER MEMBRANE TRANSPORTER_PHAGE RECEPTOR"/>
    <property type="match status" value="1"/>
</dbReference>
<evidence type="ECO:0000256" key="2">
    <source>
        <dbReference type="ARBA" id="ARBA00022448"/>
    </source>
</evidence>
<dbReference type="InterPro" id="IPR012910">
    <property type="entry name" value="Plug_dom"/>
</dbReference>
<keyword evidence="8" id="KW-0406">Ion transport</keyword>
<dbReference type="Gene3D" id="2.60.40.1120">
    <property type="entry name" value="Carboxypeptidase-like, regulatory domain"/>
    <property type="match status" value="1"/>
</dbReference>
<evidence type="ECO:0000259" key="12">
    <source>
        <dbReference type="Pfam" id="PF07715"/>
    </source>
</evidence>
<evidence type="ECO:0000256" key="11">
    <source>
        <dbReference type="SAM" id="SignalP"/>
    </source>
</evidence>
<dbReference type="SUPFAM" id="SSF49464">
    <property type="entry name" value="Carboxypeptidase regulatory domain-like"/>
    <property type="match status" value="1"/>
</dbReference>
<proteinExistence type="predicted"/>
<keyword evidence="5" id="KW-0812">Transmembrane</keyword>
<dbReference type="InterPro" id="IPR039426">
    <property type="entry name" value="TonB-dep_rcpt-like"/>
</dbReference>
<evidence type="ECO:0000256" key="9">
    <source>
        <dbReference type="ARBA" id="ARBA00023136"/>
    </source>
</evidence>
<evidence type="ECO:0000313" key="13">
    <source>
        <dbReference type="EMBL" id="BCS84596.1"/>
    </source>
</evidence>
<evidence type="ECO:0000256" key="4">
    <source>
        <dbReference type="ARBA" id="ARBA00022496"/>
    </source>
</evidence>
<dbReference type="Gene3D" id="2.40.170.20">
    <property type="entry name" value="TonB-dependent receptor, beta-barrel domain"/>
    <property type="match status" value="1"/>
</dbReference>
<dbReference type="RefSeq" id="WP_207154760.1">
    <property type="nucleotide sequence ID" value="NZ_AP024484.1"/>
</dbReference>
<comment type="subcellular location">
    <subcellularLocation>
        <location evidence="1">Cell outer membrane</location>
        <topology evidence="1">Multi-pass membrane protein</topology>
    </subcellularLocation>
</comment>
<dbReference type="Pfam" id="PF13715">
    <property type="entry name" value="CarbopepD_reg_2"/>
    <property type="match status" value="1"/>
</dbReference>
<feature type="signal peptide" evidence="11">
    <location>
        <begin position="1"/>
        <end position="21"/>
    </location>
</feature>
<evidence type="ECO:0000256" key="5">
    <source>
        <dbReference type="ARBA" id="ARBA00022692"/>
    </source>
</evidence>
<dbReference type="InterPro" id="IPR036942">
    <property type="entry name" value="Beta-barrel_TonB_sf"/>
</dbReference>
<gene>
    <name evidence="13" type="ORF">prwr041_04890</name>
</gene>
<keyword evidence="14" id="KW-1185">Reference proteome</keyword>
<evidence type="ECO:0000256" key="10">
    <source>
        <dbReference type="ARBA" id="ARBA00023237"/>
    </source>
</evidence>
<feature type="domain" description="TonB-dependent receptor plug" evidence="12">
    <location>
        <begin position="230"/>
        <end position="305"/>
    </location>
</feature>
<protein>
    <submittedName>
        <fullName evidence="13">TonB-dependent receptor</fullName>
    </submittedName>
</protein>
<keyword evidence="3" id="KW-1134">Transmembrane beta strand</keyword>
<dbReference type="InterPro" id="IPR037066">
    <property type="entry name" value="Plug_dom_sf"/>
</dbReference>
<dbReference type="Pfam" id="PF07715">
    <property type="entry name" value="Plug"/>
    <property type="match status" value="1"/>
</dbReference>
<sequence length="884" mass="102209">MKLRKCVLLFFLLFVSLVITAKAKTMRQQIEWLRNERKMNFVYDSSLPLDRPYKGKSLQNMTIQQALQSLFANSEIDFSIIGDYIMLKQKTEAKPSVHTPHHKEQNDIKHNYTLSGFAEDVNGERLINATIQDMNTGLATMTNSSGFFSITLQEGTHNIRCGYIGFDDKQEKVNLKSNVHLNFILKENANIKEIVITADLNSPLMTTQTGKHSFGRQDIKTGYALLSSPDIIKTLQRSSGVASGVELTSGLYVHGGNNDENLFLIDGSPLYQVNHALGLFSAFNSDVVKNIDFYKGGFPARYGGRLSSVVDVRTDDGDLNHYHGSYRLGLLDGSLQFEGPIRKGKTSFNFGLRRSWIDLLSRPAFALYNKSSSSEDKLNLCYFFHDLNAKITNIFDNRNRMSLSVYSGEDKMSTKDEYNDSYSTSNNDKDLTKNEFNWGNFNMALLFEHQFSPKLFANFNAVYTYNISRYKSQEDNSYNNGSNVINESHYEHEYKSSIRDYGYRMSFDYRPSPHHHIRLGNDFTWHFFKPQTRNLINSYDNSTGKDTTSMSSKNNYPARECSIYAEDEMIINNHWSINTGINASLFSIHGKTFTNLNPRFAMKYQPYNNLSFKASYTSMTQYVHKISNSFLELPTDYWVPTTEILHPMNSWQLTAGAYFQPDTRWLISLEAYYKHSNHLLQYASWSGIEPPAAKWDKMMMDGKGRFYGMELDASYKSGNLQLRGSYTLSWNQRKYADFYPEWYFDKFDNRHKIDVSAHWQITHSISAFADWTFHSGNHITIPTQYVPMPNVPEGKPLENSTSDFIYEKPNNFKLPNYHRLDIGFDFHHVTKHNHERIFNISFYNAYCHLNSMFAEVKQKQDGHFYIKNHAYIPVIPSFSYTIKF</sequence>
<keyword evidence="2" id="KW-0813">Transport</keyword>
<dbReference type="SUPFAM" id="SSF56935">
    <property type="entry name" value="Porins"/>
    <property type="match status" value="1"/>
</dbReference>
<keyword evidence="13" id="KW-0675">Receptor</keyword>
<dbReference type="EMBL" id="AP024484">
    <property type="protein sequence ID" value="BCS84596.1"/>
    <property type="molecule type" value="Genomic_DNA"/>
</dbReference>
<evidence type="ECO:0000256" key="7">
    <source>
        <dbReference type="ARBA" id="ARBA00023004"/>
    </source>
</evidence>
<name>A0ABN6EHE7_9BACT</name>
<keyword evidence="10" id="KW-0998">Cell outer membrane</keyword>
<keyword evidence="4" id="KW-0410">Iron transport</keyword>
<accession>A0ABN6EHE7</accession>
<reference evidence="13 14" key="1">
    <citation type="journal article" date="2022" name="Int. J. Syst. Evol. Microbiol.">
        <title>Prevotella herbatica sp. nov., a plant polysaccharide-decomposing anaerobic bacterium isolated from a methanogenic reactor.</title>
        <authorList>
            <person name="Uek A."/>
            <person name="Tonouchi A."/>
            <person name="Kaku N."/>
            <person name="Ueki K."/>
        </authorList>
    </citation>
    <scope>NUCLEOTIDE SEQUENCE [LARGE SCALE GENOMIC DNA]</scope>
    <source>
        <strain evidence="13 14">WR041</strain>
    </source>
</reference>
<evidence type="ECO:0000256" key="1">
    <source>
        <dbReference type="ARBA" id="ARBA00004571"/>
    </source>
</evidence>
<keyword evidence="6 11" id="KW-0732">Signal</keyword>
<evidence type="ECO:0000256" key="3">
    <source>
        <dbReference type="ARBA" id="ARBA00022452"/>
    </source>
</evidence>